<evidence type="ECO:0000313" key="1">
    <source>
        <dbReference type="EMBL" id="KUL37455.1"/>
    </source>
</evidence>
<dbReference type="Proteomes" id="UP000053923">
    <property type="component" value="Unassembled WGS sequence"/>
</dbReference>
<keyword evidence="2" id="KW-1185">Reference proteome</keyword>
<evidence type="ECO:0008006" key="3">
    <source>
        <dbReference type="Google" id="ProtNLM"/>
    </source>
</evidence>
<name>A0A0X3UY64_9ACTN</name>
<sequence>MLITGVWGNEAGVGRGWDTSELAAFAVSAVHQDSPLPSRDPEVKGLVEWANGYLETPFLSGRHFTGPDDFNTQLDAWLKVANRRIRRTLGTRPSDGWEADRARMLALPPVDPSSWRRVHIRLGVTTTSVSTPATTPSTPRRSAGW</sequence>
<protein>
    <recommendedName>
        <fullName evidence="3">Transposase</fullName>
    </recommendedName>
</protein>
<comment type="caution">
    <text evidence="1">The sequence shown here is derived from an EMBL/GenBank/DDBJ whole genome shotgun (WGS) entry which is preliminary data.</text>
</comment>
<proteinExistence type="predicted"/>
<reference evidence="2" key="1">
    <citation type="submission" date="2015-10" db="EMBL/GenBank/DDBJ databases">
        <authorList>
            <person name="Ju K.-S."/>
            <person name="Doroghazi J.R."/>
            <person name="Metcalf W.W."/>
        </authorList>
    </citation>
    <scope>NUCLEOTIDE SEQUENCE [LARGE SCALE GENOMIC DNA]</scope>
    <source>
        <strain evidence="2">NRRL 3151</strain>
    </source>
</reference>
<accession>A0A0X3UY64</accession>
<gene>
    <name evidence="1" type="ORF">ADL12_18060</name>
</gene>
<dbReference type="AlphaFoldDB" id="A0A0X3UY64"/>
<organism evidence="1 2">
    <name type="scientific">Streptomyces regalis</name>
    <dbReference type="NCBI Taxonomy" id="68262"/>
    <lineage>
        <taxon>Bacteria</taxon>
        <taxon>Bacillati</taxon>
        <taxon>Actinomycetota</taxon>
        <taxon>Actinomycetes</taxon>
        <taxon>Kitasatosporales</taxon>
        <taxon>Streptomycetaceae</taxon>
        <taxon>Streptomyces</taxon>
    </lineage>
</organism>
<dbReference type="PANTHER" id="PTHR35004">
    <property type="entry name" value="TRANSPOSASE RV3428C-RELATED"/>
    <property type="match status" value="1"/>
</dbReference>
<evidence type="ECO:0000313" key="2">
    <source>
        <dbReference type="Proteomes" id="UP000053923"/>
    </source>
</evidence>
<dbReference type="EMBL" id="LLZG01000122">
    <property type="protein sequence ID" value="KUL37455.1"/>
    <property type="molecule type" value="Genomic_DNA"/>
</dbReference>
<dbReference type="PANTHER" id="PTHR35004:SF8">
    <property type="entry name" value="TRANSPOSASE RV3428C-RELATED"/>
    <property type="match status" value="1"/>
</dbReference>